<dbReference type="WBParaSite" id="Gr19_v10_g5763.t1">
    <property type="protein sequence ID" value="Gr19_v10_g5763.t1"/>
    <property type="gene ID" value="Gr19_v10_g5763"/>
</dbReference>
<feature type="domain" description="Calponin-homology (CH)" evidence="1">
    <location>
        <begin position="26"/>
        <end position="112"/>
    </location>
</feature>
<dbReference type="InterPro" id="IPR036872">
    <property type="entry name" value="CH_dom_sf"/>
</dbReference>
<organism evidence="2 3">
    <name type="scientific">Globodera rostochiensis</name>
    <name type="common">Golden nematode worm</name>
    <name type="synonym">Heterodera rostochiensis</name>
    <dbReference type="NCBI Taxonomy" id="31243"/>
    <lineage>
        <taxon>Eukaryota</taxon>
        <taxon>Metazoa</taxon>
        <taxon>Ecdysozoa</taxon>
        <taxon>Nematoda</taxon>
        <taxon>Chromadorea</taxon>
        <taxon>Rhabditida</taxon>
        <taxon>Tylenchina</taxon>
        <taxon>Tylenchomorpha</taxon>
        <taxon>Tylenchoidea</taxon>
        <taxon>Heteroderidae</taxon>
        <taxon>Heteroderinae</taxon>
        <taxon>Globodera</taxon>
    </lineage>
</organism>
<dbReference type="GO" id="GO:0007015">
    <property type="term" value="P:actin filament organization"/>
    <property type="evidence" value="ECO:0007669"/>
    <property type="project" value="TreeGrafter"/>
</dbReference>
<dbReference type="Gene3D" id="1.10.418.10">
    <property type="entry name" value="Calponin-like domain"/>
    <property type="match status" value="2"/>
</dbReference>
<protein>
    <submittedName>
        <fullName evidence="3">Calponin-homology (CH) domain-containing protein</fullName>
    </submittedName>
</protein>
<evidence type="ECO:0000313" key="3">
    <source>
        <dbReference type="WBParaSite" id="Gr19_v10_g5763.t1"/>
    </source>
</evidence>
<dbReference type="GO" id="GO:0051015">
    <property type="term" value="F:actin filament binding"/>
    <property type="evidence" value="ECO:0007669"/>
    <property type="project" value="TreeGrafter"/>
</dbReference>
<proteinExistence type="predicted"/>
<accession>A0A914HYX9</accession>
<dbReference type="AlphaFoldDB" id="A0A914HYX9"/>
<dbReference type="SMART" id="SM00033">
    <property type="entry name" value="CH"/>
    <property type="match status" value="1"/>
</dbReference>
<reference evidence="3" key="1">
    <citation type="submission" date="2022-11" db="UniProtKB">
        <authorList>
            <consortium name="WormBaseParasite"/>
        </authorList>
    </citation>
    <scope>IDENTIFICATION</scope>
</reference>
<dbReference type="Pfam" id="PF00307">
    <property type="entry name" value="CH"/>
    <property type="match status" value="1"/>
</dbReference>
<name>A0A914HYX9_GLORO</name>
<dbReference type="InterPro" id="IPR050606">
    <property type="entry name" value="Calponin-like"/>
</dbReference>
<dbReference type="InterPro" id="IPR001715">
    <property type="entry name" value="CH_dom"/>
</dbReference>
<evidence type="ECO:0000313" key="2">
    <source>
        <dbReference type="Proteomes" id="UP000887572"/>
    </source>
</evidence>
<dbReference type="Proteomes" id="UP000887572">
    <property type="component" value="Unplaced"/>
</dbReference>
<evidence type="ECO:0000259" key="1">
    <source>
        <dbReference type="SMART" id="SM00033"/>
    </source>
</evidence>
<keyword evidence="2" id="KW-1185">Reference proteome</keyword>
<sequence length="161" mass="18080">MAYRSSASGLRVSEMSKQANKYNEGEGELLLEWIKELVGGKFSTNGTWDNFHAALKDGQSLCKLSNELDPDAIPKINRPRKLQGVPVHETFQSDDLFEGRDLYSVCMTLYSLGRILEKRGMSHPKRVKNDAILNVPAVDSRLQLRIAQNGSLDKKDSLENE</sequence>
<dbReference type="PANTHER" id="PTHR47385:SF14">
    <property type="entry name" value="TRANSGELIN"/>
    <property type="match status" value="1"/>
</dbReference>
<dbReference type="SUPFAM" id="SSF47576">
    <property type="entry name" value="Calponin-homology domain, CH-domain"/>
    <property type="match status" value="1"/>
</dbReference>
<dbReference type="GO" id="GO:0015629">
    <property type="term" value="C:actin cytoskeleton"/>
    <property type="evidence" value="ECO:0007669"/>
    <property type="project" value="TreeGrafter"/>
</dbReference>
<dbReference type="PANTHER" id="PTHR47385">
    <property type="entry name" value="CALPONIN"/>
    <property type="match status" value="1"/>
</dbReference>